<name>A0A8J7J9F5_9CYAN</name>
<evidence type="ECO:0000313" key="2">
    <source>
        <dbReference type="Proteomes" id="UP000654482"/>
    </source>
</evidence>
<dbReference type="RefSeq" id="WP_194029398.1">
    <property type="nucleotide sequence ID" value="NZ_JADEWZ010000013.1"/>
</dbReference>
<keyword evidence="2" id="KW-1185">Reference proteome</keyword>
<accession>A0A8J7J9F5</accession>
<dbReference type="AlphaFoldDB" id="A0A8J7J9F5"/>
<dbReference type="Proteomes" id="UP000654482">
    <property type="component" value="Unassembled WGS sequence"/>
</dbReference>
<protein>
    <submittedName>
        <fullName evidence="1">Uncharacterized protein</fullName>
    </submittedName>
</protein>
<dbReference type="EMBL" id="JADEWZ010000013">
    <property type="protein sequence ID" value="MBE9116305.1"/>
    <property type="molecule type" value="Genomic_DNA"/>
</dbReference>
<proteinExistence type="predicted"/>
<evidence type="ECO:0000313" key="1">
    <source>
        <dbReference type="EMBL" id="MBE9116305.1"/>
    </source>
</evidence>
<organism evidence="1 2">
    <name type="scientific">Lusitaniella coriacea LEGE 07157</name>
    <dbReference type="NCBI Taxonomy" id="945747"/>
    <lineage>
        <taxon>Bacteria</taxon>
        <taxon>Bacillati</taxon>
        <taxon>Cyanobacteriota</taxon>
        <taxon>Cyanophyceae</taxon>
        <taxon>Spirulinales</taxon>
        <taxon>Lusitaniellaceae</taxon>
        <taxon>Lusitaniella</taxon>
    </lineage>
</organism>
<reference evidence="1" key="1">
    <citation type="submission" date="2020-10" db="EMBL/GenBank/DDBJ databases">
        <authorList>
            <person name="Castelo-Branco R."/>
            <person name="Eusebio N."/>
            <person name="Adriana R."/>
            <person name="Vieira A."/>
            <person name="Brugerolle De Fraissinette N."/>
            <person name="Rezende De Castro R."/>
            <person name="Schneider M.P."/>
            <person name="Vasconcelos V."/>
            <person name="Leao P.N."/>
        </authorList>
    </citation>
    <scope>NUCLEOTIDE SEQUENCE</scope>
    <source>
        <strain evidence="1">LEGE 07157</strain>
    </source>
</reference>
<gene>
    <name evidence="1" type="ORF">IQ249_10390</name>
</gene>
<sequence length="47" mass="5317">MGFSSAIARFVWIVEIALYNKNQLSLRVGIIVNTLTADEIFNQLLYA</sequence>
<comment type="caution">
    <text evidence="1">The sequence shown here is derived from an EMBL/GenBank/DDBJ whole genome shotgun (WGS) entry which is preliminary data.</text>
</comment>